<dbReference type="Gene3D" id="2.60.40.1240">
    <property type="match status" value="1"/>
</dbReference>
<evidence type="ECO:0000256" key="2">
    <source>
        <dbReference type="SAM" id="MobiDB-lite"/>
    </source>
</evidence>
<dbReference type="AlphaFoldDB" id="A0A5P2AQD2"/>
<sequence>MTQPPPYGPQQPPPPGWGPPPPGQPYPGPYGPPPPKKGMGAGAIVAIVLGSIFGLIVLLGVVGALIGDDSKDTGSTAAPSRTATDAPAPKKSKAAPTTEAPKEEPAADAPVKVTAKTTTFKPSVLHDGGAFTSVKVTVTNNSDEKIDINPLYFAITDTNGSKHTAELGMDENQMDTVDLAPGENITGVITGEGKFTPAYVTYTEGLFGDGIRGNVG</sequence>
<dbReference type="EMBL" id="CP029194">
    <property type="protein sequence ID" value="QES20464.1"/>
    <property type="molecule type" value="Genomic_DNA"/>
</dbReference>
<feature type="transmembrane region" description="Helical" evidence="3">
    <location>
        <begin position="39"/>
        <end position="66"/>
    </location>
</feature>
<dbReference type="Proteomes" id="UP000324106">
    <property type="component" value="Chromosome"/>
</dbReference>
<dbReference type="InterPro" id="IPR029050">
    <property type="entry name" value="Immunoprotect_excell_Ig-like"/>
</dbReference>
<feature type="region of interest" description="Disordered" evidence="2">
    <location>
        <begin position="1"/>
        <end position="36"/>
    </location>
</feature>
<dbReference type="Pfam" id="PF11611">
    <property type="entry name" value="DUF4352"/>
    <property type="match status" value="1"/>
</dbReference>
<reference evidence="5 6" key="1">
    <citation type="submission" date="2018-05" db="EMBL/GenBank/DDBJ databases">
        <title>Streptomyces venezuelae.</title>
        <authorList>
            <person name="Kim W."/>
            <person name="Lee N."/>
            <person name="Cho B.-K."/>
        </authorList>
    </citation>
    <scope>NUCLEOTIDE SEQUENCE [LARGE SCALE GENOMIC DNA]</scope>
    <source>
        <strain evidence="5 6">ATCC 15068</strain>
    </source>
</reference>
<keyword evidence="3" id="KW-1133">Transmembrane helix</keyword>
<feature type="domain" description="DUF4352" evidence="4">
    <location>
        <begin position="111"/>
        <end position="190"/>
    </location>
</feature>
<name>A0A5P2AQD2_STRVZ</name>
<keyword evidence="3" id="KW-0472">Membrane</keyword>
<dbReference type="OrthoDB" id="3482269at2"/>
<evidence type="ECO:0000313" key="5">
    <source>
        <dbReference type="EMBL" id="QES20464.1"/>
    </source>
</evidence>
<evidence type="ECO:0000259" key="4">
    <source>
        <dbReference type="Pfam" id="PF11611"/>
    </source>
</evidence>
<feature type="compositionally biased region" description="Low complexity" evidence="2">
    <location>
        <begin position="82"/>
        <end position="99"/>
    </location>
</feature>
<accession>A0A5P2AQD2</accession>
<proteinExistence type="predicted"/>
<protein>
    <recommendedName>
        <fullName evidence="4">DUF4352 domain-containing protein</fullName>
    </recommendedName>
</protein>
<feature type="region of interest" description="Disordered" evidence="2">
    <location>
        <begin position="71"/>
        <end position="114"/>
    </location>
</feature>
<keyword evidence="1" id="KW-0732">Signal</keyword>
<dbReference type="InterPro" id="IPR029051">
    <property type="entry name" value="DUF4352"/>
</dbReference>
<evidence type="ECO:0000256" key="1">
    <source>
        <dbReference type="ARBA" id="ARBA00022729"/>
    </source>
</evidence>
<evidence type="ECO:0000256" key="3">
    <source>
        <dbReference type="SAM" id="Phobius"/>
    </source>
</evidence>
<keyword evidence="3" id="KW-0812">Transmembrane</keyword>
<gene>
    <name evidence="5" type="ORF">DEJ46_16150</name>
</gene>
<evidence type="ECO:0000313" key="6">
    <source>
        <dbReference type="Proteomes" id="UP000324106"/>
    </source>
</evidence>
<organism evidence="5 6">
    <name type="scientific">Streptomyces venezuelae</name>
    <dbReference type="NCBI Taxonomy" id="54571"/>
    <lineage>
        <taxon>Bacteria</taxon>
        <taxon>Bacillati</taxon>
        <taxon>Actinomycetota</taxon>
        <taxon>Actinomycetes</taxon>
        <taxon>Kitasatosporales</taxon>
        <taxon>Streptomycetaceae</taxon>
        <taxon>Streptomyces</taxon>
    </lineage>
</organism>